<comment type="caution">
    <text evidence="6">The sequence shown here is derived from an EMBL/GenBank/DDBJ whole genome shotgun (WGS) entry which is preliminary data.</text>
</comment>
<dbReference type="InterPro" id="IPR007371">
    <property type="entry name" value="TPK_catalytic"/>
</dbReference>
<dbReference type="PANTHER" id="PTHR13622">
    <property type="entry name" value="THIAMIN PYROPHOSPHOKINASE"/>
    <property type="match status" value="1"/>
</dbReference>
<dbReference type="SUPFAM" id="SSF63999">
    <property type="entry name" value="Thiamin pyrophosphokinase, catalytic domain"/>
    <property type="match status" value="1"/>
</dbReference>
<dbReference type="EMBL" id="JAHUTJ010017760">
    <property type="protein sequence ID" value="MED6271083.1"/>
    <property type="molecule type" value="Genomic_DNA"/>
</dbReference>
<dbReference type="Proteomes" id="UP001352852">
    <property type="component" value="Unassembled WGS sequence"/>
</dbReference>
<dbReference type="InterPro" id="IPR036759">
    <property type="entry name" value="TPK_catalytic_sf"/>
</dbReference>
<evidence type="ECO:0000256" key="2">
    <source>
        <dbReference type="ARBA" id="ARBA00022741"/>
    </source>
</evidence>
<protein>
    <recommendedName>
        <fullName evidence="5">Thiamin pyrophosphokinase catalytic domain-containing protein</fullName>
    </recommendedName>
</protein>
<dbReference type="Gene3D" id="3.40.50.10240">
    <property type="entry name" value="Thiamin pyrophosphokinase, catalytic domain"/>
    <property type="match status" value="1"/>
</dbReference>
<keyword evidence="2" id="KW-0547">Nucleotide-binding</keyword>
<sequence>MTLHLLGVSEMEKGAGGSPCGTVFLPDYISGDFDSIRAEVKAFYADKGCKVIETADQDLTDYSKCLAIMLEEIQKRELQASLCLLQLLQPSKMEKSKFCTACLFKNSPLRH</sequence>
<evidence type="ECO:0000256" key="1">
    <source>
        <dbReference type="ARBA" id="ARBA00022679"/>
    </source>
</evidence>
<evidence type="ECO:0000256" key="4">
    <source>
        <dbReference type="ARBA" id="ARBA00022840"/>
    </source>
</evidence>
<accession>A0ABU7D7C4</accession>
<keyword evidence="4" id="KW-0067">ATP-binding</keyword>
<dbReference type="Pfam" id="PF04263">
    <property type="entry name" value="TPK_catalytic"/>
    <property type="match status" value="1"/>
</dbReference>
<organism evidence="6 7">
    <name type="scientific">Characodon lateralis</name>
    <dbReference type="NCBI Taxonomy" id="208331"/>
    <lineage>
        <taxon>Eukaryota</taxon>
        <taxon>Metazoa</taxon>
        <taxon>Chordata</taxon>
        <taxon>Craniata</taxon>
        <taxon>Vertebrata</taxon>
        <taxon>Euteleostomi</taxon>
        <taxon>Actinopterygii</taxon>
        <taxon>Neopterygii</taxon>
        <taxon>Teleostei</taxon>
        <taxon>Neoteleostei</taxon>
        <taxon>Acanthomorphata</taxon>
        <taxon>Ovalentaria</taxon>
        <taxon>Atherinomorphae</taxon>
        <taxon>Cyprinodontiformes</taxon>
        <taxon>Goodeidae</taxon>
        <taxon>Characodon</taxon>
    </lineage>
</organism>
<feature type="domain" description="Thiamin pyrophosphokinase catalytic" evidence="5">
    <location>
        <begin position="24"/>
        <end position="75"/>
    </location>
</feature>
<proteinExistence type="predicted"/>
<reference evidence="6 7" key="1">
    <citation type="submission" date="2021-06" db="EMBL/GenBank/DDBJ databases">
        <authorList>
            <person name="Palmer J.M."/>
        </authorList>
    </citation>
    <scope>NUCLEOTIDE SEQUENCE [LARGE SCALE GENOMIC DNA]</scope>
    <source>
        <strain evidence="6 7">CL_MEX2019</strain>
        <tissue evidence="6">Muscle</tissue>
    </source>
</reference>
<keyword evidence="7" id="KW-1185">Reference proteome</keyword>
<dbReference type="PANTHER" id="PTHR13622:SF8">
    <property type="entry name" value="THIAMIN PYROPHOSPHOKINASE 1"/>
    <property type="match status" value="1"/>
</dbReference>
<name>A0ABU7D7C4_9TELE</name>
<keyword evidence="1" id="KW-0808">Transferase</keyword>
<evidence type="ECO:0000256" key="3">
    <source>
        <dbReference type="ARBA" id="ARBA00022777"/>
    </source>
</evidence>
<evidence type="ECO:0000313" key="6">
    <source>
        <dbReference type="EMBL" id="MED6271083.1"/>
    </source>
</evidence>
<evidence type="ECO:0000259" key="5">
    <source>
        <dbReference type="Pfam" id="PF04263"/>
    </source>
</evidence>
<gene>
    <name evidence="6" type="ORF">CHARACLAT_016707</name>
</gene>
<evidence type="ECO:0000313" key="7">
    <source>
        <dbReference type="Proteomes" id="UP001352852"/>
    </source>
</evidence>
<keyword evidence="3" id="KW-0418">Kinase</keyword>